<gene>
    <name evidence="2" type="ORF">Glove_350g104</name>
</gene>
<protein>
    <submittedName>
        <fullName evidence="2">Uncharacterized protein</fullName>
    </submittedName>
</protein>
<dbReference type="AlphaFoldDB" id="A0A397HH42"/>
<reference evidence="2 3" key="1">
    <citation type="submission" date="2018-08" db="EMBL/GenBank/DDBJ databases">
        <title>Genome and evolution of the arbuscular mycorrhizal fungus Diversispora epigaea (formerly Glomus versiforme) and its bacterial endosymbionts.</title>
        <authorList>
            <person name="Sun X."/>
            <person name="Fei Z."/>
            <person name="Harrison M."/>
        </authorList>
    </citation>
    <scope>NUCLEOTIDE SEQUENCE [LARGE SCALE GENOMIC DNA]</scope>
    <source>
        <strain evidence="2 3">IT104</strain>
    </source>
</reference>
<evidence type="ECO:0000313" key="2">
    <source>
        <dbReference type="EMBL" id="RHZ60886.1"/>
    </source>
</evidence>
<dbReference type="InterPro" id="IPR011990">
    <property type="entry name" value="TPR-like_helical_dom_sf"/>
</dbReference>
<dbReference type="Pfam" id="PF08238">
    <property type="entry name" value="Sel1"/>
    <property type="match status" value="4"/>
</dbReference>
<organism evidence="2 3">
    <name type="scientific">Diversispora epigaea</name>
    <dbReference type="NCBI Taxonomy" id="1348612"/>
    <lineage>
        <taxon>Eukaryota</taxon>
        <taxon>Fungi</taxon>
        <taxon>Fungi incertae sedis</taxon>
        <taxon>Mucoromycota</taxon>
        <taxon>Glomeromycotina</taxon>
        <taxon>Glomeromycetes</taxon>
        <taxon>Diversisporales</taxon>
        <taxon>Diversisporaceae</taxon>
        <taxon>Diversispora</taxon>
    </lineage>
</organism>
<evidence type="ECO:0000256" key="1">
    <source>
        <dbReference type="ARBA" id="ARBA00038101"/>
    </source>
</evidence>
<comment type="caution">
    <text evidence="2">The sequence shown here is derived from an EMBL/GenBank/DDBJ whole genome shotgun (WGS) entry which is preliminary data.</text>
</comment>
<dbReference type="InterPro" id="IPR006597">
    <property type="entry name" value="Sel1-like"/>
</dbReference>
<proteinExistence type="inferred from homology"/>
<sequence length="228" mass="26628">MIGHSSQFWFTIIGSFYQYGVGTVIDNQMAFKLFGLASNERIYMKNTSSNLSLRKFCNINEEIRIIRLTHMYIDGKGLGVEKMKKRHLNNETLLHALMLFSVIFMDEEYQKMKLKGVGVDKIESFKWYFKGVKKGYPRSQHNLGLLYEYAFEWYKKAAENDHVKSQHAIGHFCEGHGARKDVIKAIYWLDKTKENGNAIANRLLEEANIYRTLLISLLSPLRQKHLKH</sequence>
<accession>A0A397HH42</accession>
<dbReference type="EMBL" id="PQFF01000320">
    <property type="protein sequence ID" value="RHZ60886.1"/>
    <property type="molecule type" value="Genomic_DNA"/>
</dbReference>
<dbReference type="Proteomes" id="UP000266861">
    <property type="component" value="Unassembled WGS sequence"/>
</dbReference>
<dbReference type="PANTHER" id="PTHR11102">
    <property type="entry name" value="SEL-1-LIKE PROTEIN"/>
    <property type="match status" value="1"/>
</dbReference>
<dbReference type="PANTHER" id="PTHR11102:SF160">
    <property type="entry name" value="ERAD-ASSOCIATED E3 UBIQUITIN-PROTEIN LIGASE COMPONENT HRD3"/>
    <property type="match status" value="1"/>
</dbReference>
<dbReference type="STRING" id="1348612.A0A397HH42"/>
<evidence type="ECO:0000313" key="3">
    <source>
        <dbReference type="Proteomes" id="UP000266861"/>
    </source>
</evidence>
<name>A0A397HH42_9GLOM</name>
<dbReference type="OrthoDB" id="2425131at2759"/>
<dbReference type="Gene3D" id="1.25.40.10">
    <property type="entry name" value="Tetratricopeptide repeat domain"/>
    <property type="match status" value="1"/>
</dbReference>
<dbReference type="SMART" id="SM00671">
    <property type="entry name" value="SEL1"/>
    <property type="match status" value="4"/>
</dbReference>
<dbReference type="InterPro" id="IPR050767">
    <property type="entry name" value="Sel1_AlgK"/>
</dbReference>
<keyword evidence="3" id="KW-1185">Reference proteome</keyword>
<comment type="similarity">
    <text evidence="1">Belongs to the sel-1 family.</text>
</comment>
<dbReference type="SUPFAM" id="SSF81901">
    <property type="entry name" value="HCP-like"/>
    <property type="match status" value="1"/>
</dbReference>